<dbReference type="GO" id="GO:0034626">
    <property type="term" value="P:fatty acid elongation, polyunsaturated fatty acid"/>
    <property type="evidence" value="ECO:0007669"/>
    <property type="project" value="TreeGrafter"/>
</dbReference>
<name>A0A9C7Q3L0_9RHOD</name>
<keyword evidence="9 12" id="KW-0472">Membrane</keyword>
<dbReference type="GO" id="GO:0009922">
    <property type="term" value="F:fatty acid elongase activity"/>
    <property type="evidence" value="ECO:0007669"/>
    <property type="project" value="UniProtKB-EC"/>
</dbReference>
<feature type="transmembrane region" description="Helical" evidence="12">
    <location>
        <begin position="34"/>
        <end position="58"/>
    </location>
</feature>
<dbReference type="PANTHER" id="PTHR11157">
    <property type="entry name" value="FATTY ACID ACYL TRANSFERASE-RELATED"/>
    <property type="match status" value="1"/>
</dbReference>
<evidence type="ECO:0000313" key="13">
    <source>
        <dbReference type="EMBL" id="GJQ15576.1"/>
    </source>
</evidence>
<dbReference type="GO" id="GO:0005789">
    <property type="term" value="C:endoplasmic reticulum membrane"/>
    <property type="evidence" value="ECO:0007669"/>
    <property type="project" value="TreeGrafter"/>
</dbReference>
<evidence type="ECO:0000256" key="2">
    <source>
        <dbReference type="ARBA" id="ARBA00007263"/>
    </source>
</evidence>
<protein>
    <recommendedName>
        <fullName evidence="12">Elongation of fatty acids protein</fullName>
        <ecNumber evidence="12">2.3.1.-</ecNumber>
    </recommendedName>
</protein>
<dbReference type="InterPro" id="IPR002076">
    <property type="entry name" value="ELO_fam"/>
</dbReference>
<dbReference type="OrthoDB" id="434092at2759"/>
<evidence type="ECO:0000256" key="11">
    <source>
        <dbReference type="ARBA" id="ARBA00047375"/>
    </source>
</evidence>
<keyword evidence="3 12" id="KW-0444">Lipid biosynthesis</keyword>
<evidence type="ECO:0000256" key="9">
    <source>
        <dbReference type="ARBA" id="ARBA00023136"/>
    </source>
</evidence>
<comment type="catalytic activity">
    <reaction evidence="12">
        <text>an acyl-CoA + malonyl-CoA + H(+) = a 3-oxoacyl-CoA + CO2 + CoA</text>
        <dbReference type="Rhea" id="RHEA:50252"/>
        <dbReference type="ChEBI" id="CHEBI:15378"/>
        <dbReference type="ChEBI" id="CHEBI:16526"/>
        <dbReference type="ChEBI" id="CHEBI:57287"/>
        <dbReference type="ChEBI" id="CHEBI:57384"/>
        <dbReference type="ChEBI" id="CHEBI:58342"/>
        <dbReference type="ChEBI" id="CHEBI:90726"/>
    </reaction>
    <physiologicalReaction direction="left-to-right" evidence="12">
        <dbReference type="Rhea" id="RHEA:50253"/>
    </physiologicalReaction>
</comment>
<feature type="transmembrane region" description="Helical" evidence="12">
    <location>
        <begin position="83"/>
        <end position="103"/>
    </location>
</feature>
<dbReference type="GO" id="GO:0034625">
    <property type="term" value="P:fatty acid elongation, monounsaturated fatty acid"/>
    <property type="evidence" value="ECO:0007669"/>
    <property type="project" value="TreeGrafter"/>
</dbReference>
<evidence type="ECO:0000256" key="12">
    <source>
        <dbReference type="RuleBase" id="RU361115"/>
    </source>
</evidence>
<evidence type="ECO:0000313" key="14">
    <source>
        <dbReference type="Proteomes" id="UP001061958"/>
    </source>
</evidence>
<comment type="catalytic activity">
    <reaction evidence="11">
        <text>a very-long-chain acyl-CoA + malonyl-CoA + H(+) = a very-long-chain 3-oxoacyl-CoA + CO2 + CoA</text>
        <dbReference type="Rhea" id="RHEA:32727"/>
        <dbReference type="ChEBI" id="CHEBI:15378"/>
        <dbReference type="ChEBI" id="CHEBI:16526"/>
        <dbReference type="ChEBI" id="CHEBI:57287"/>
        <dbReference type="ChEBI" id="CHEBI:57384"/>
        <dbReference type="ChEBI" id="CHEBI:90725"/>
        <dbReference type="ChEBI" id="CHEBI:90736"/>
        <dbReference type="EC" id="2.3.1.199"/>
    </reaction>
</comment>
<dbReference type="GO" id="GO:0030148">
    <property type="term" value="P:sphingolipid biosynthetic process"/>
    <property type="evidence" value="ECO:0007669"/>
    <property type="project" value="TreeGrafter"/>
</dbReference>
<feature type="transmembrane region" description="Helical" evidence="12">
    <location>
        <begin position="179"/>
        <end position="197"/>
    </location>
</feature>
<accession>A0A9C7Q3L0</accession>
<dbReference type="GO" id="GO:0042761">
    <property type="term" value="P:very long-chain fatty acid biosynthetic process"/>
    <property type="evidence" value="ECO:0007669"/>
    <property type="project" value="TreeGrafter"/>
</dbReference>
<dbReference type="AlphaFoldDB" id="A0A9C7Q3L0"/>
<keyword evidence="5 12" id="KW-0812">Transmembrane</keyword>
<keyword evidence="14" id="KW-1185">Reference proteome</keyword>
<keyword evidence="10 12" id="KW-0275">Fatty acid biosynthesis</keyword>
<dbReference type="EC" id="2.3.1.-" evidence="12"/>
<evidence type="ECO:0000256" key="7">
    <source>
        <dbReference type="ARBA" id="ARBA00022989"/>
    </source>
</evidence>
<evidence type="ECO:0000256" key="6">
    <source>
        <dbReference type="ARBA" id="ARBA00022832"/>
    </source>
</evidence>
<reference evidence="13" key="2">
    <citation type="submission" date="2022-01" db="EMBL/GenBank/DDBJ databases">
        <authorList>
            <person name="Hirooka S."/>
            <person name="Miyagishima S.Y."/>
        </authorList>
    </citation>
    <scope>NUCLEOTIDE SEQUENCE</scope>
    <source>
        <strain evidence="13">NBRC 102759</strain>
    </source>
</reference>
<keyword evidence="4 12" id="KW-0808">Transferase</keyword>
<evidence type="ECO:0000256" key="10">
    <source>
        <dbReference type="ARBA" id="ARBA00023160"/>
    </source>
</evidence>
<keyword evidence="8 12" id="KW-0443">Lipid metabolism</keyword>
<comment type="similarity">
    <text evidence="2 12">Belongs to the ELO family.</text>
</comment>
<keyword evidence="7 12" id="KW-1133">Transmembrane helix</keyword>
<feature type="transmembrane region" description="Helical" evidence="12">
    <location>
        <begin position="140"/>
        <end position="159"/>
    </location>
</feature>
<organism evidence="13 14">
    <name type="scientific">Galdieria partita</name>
    <dbReference type="NCBI Taxonomy" id="83374"/>
    <lineage>
        <taxon>Eukaryota</taxon>
        <taxon>Rhodophyta</taxon>
        <taxon>Bangiophyceae</taxon>
        <taxon>Galdieriales</taxon>
        <taxon>Galdieriaceae</taxon>
        <taxon>Galdieria</taxon>
    </lineage>
</organism>
<dbReference type="Proteomes" id="UP001061958">
    <property type="component" value="Unassembled WGS sequence"/>
</dbReference>
<dbReference type="EMBL" id="BQMJ01000071">
    <property type="protein sequence ID" value="GJQ15576.1"/>
    <property type="molecule type" value="Genomic_DNA"/>
</dbReference>
<comment type="subcellular location">
    <subcellularLocation>
        <location evidence="1">Membrane</location>
        <topology evidence="1">Multi-pass membrane protein</topology>
    </subcellularLocation>
</comment>
<reference evidence="13" key="1">
    <citation type="journal article" date="2022" name="Proc. Natl. Acad. Sci. U.S.A.">
        <title>Life cycle and functional genomics of the unicellular red alga Galdieria for elucidating algal and plant evolution and industrial use.</title>
        <authorList>
            <person name="Hirooka S."/>
            <person name="Itabashi T."/>
            <person name="Ichinose T.M."/>
            <person name="Onuma R."/>
            <person name="Fujiwara T."/>
            <person name="Yamashita S."/>
            <person name="Jong L.W."/>
            <person name="Tomita R."/>
            <person name="Iwane A.H."/>
            <person name="Miyagishima S.Y."/>
        </authorList>
    </citation>
    <scope>NUCLEOTIDE SEQUENCE</scope>
    <source>
        <strain evidence="13">NBRC 102759</strain>
    </source>
</reference>
<comment type="caution">
    <text evidence="13">The sequence shown here is derived from an EMBL/GenBank/DDBJ whole genome shotgun (WGS) entry which is preliminary data.</text>
</comment>
<evidence type="ECO:0000256" key="4">
    <source>
        <dbReference type="ARBA" id="ARBA00022679"/>
    </source>
</evidence>
<keyword evidence="6 12" id="KW-0276">Fatty acid metabolism</keyword>
<evidence type="ECO:0000256" key="3">
    <source>
        <dbReference type="ARBA" id="ARBA00022516"/>
    </source>
</evidence>
<evidence type="ECO:0000256" key="8">
    <source>
        <dbReference type="ARBA" id="ARBA00023098"/>
    </source>
</evidence>
<dbReference type="Pfam" id="PF01151">
    <property type="entry name" value="ELO"/>
    <property type="match status" value="1"/>
</dbReference>
<feature type="transmembrane region" description="Helical" evidence="12">
    <location>
        <begin position="6"/>
        <end position="22"/>
    </location>
</feature>
<proteinExistence type="inferred from homology"/>
<dbReference type="PANTHER" id="PTHR11157:SF134">
    <property type="entry name" value="ELONGATION OF FATTY ACIDS PROTEIN 1-RELATED"/>
    <property type="match status" value="1"/>
</dbReference>
<dbReference type="GO" id="GO:0019367">
    <property type="term" value="P:fatty acid elongation, saturated fatty acid"/>
    <property type="evidence" value="ECO:0007669"/>
    <property type="project" value="TreeGrafter"/>
</dbReference>
<evidence type="ECO:0000256" key="1">
    <source>
        <dbReference type="ARBA" id="ARBA00004141"/>
    </source>
</evidence>
<feature type="transmembrane region" description="Helical" evidence="12">
    <location>
        <begin position="209"/>
        <end position="228"/>
    </location>
</feature>
<evidence type="ECO:0000256" key="5">
    <source>
        <dbReference type="ARBA" id="ARBA00022692"/>
    </source>
</evidence>
<gene>
    <name evidence="13" type="ORF">GpartN1_g7367.t1</name>
</gene>
<sequence>MWRDLTTLIITWLFYFSSIIVVRKLTKKPYQLQFLVVLHNLLLALASLWMFVGITMALKDTWSRGGLKAIYCPYSMTTDPSLFSSSIIFWLYIFYLSKFYELLDTFILIGRGKPLTFLHVWHHASVLLETWAWVYFGLTFASLGMLFNTFIHIWMYAYFGLSAMHIRVPWRKRITTMQIVQFICSFLLSIPYIYWQWRTNCGCGGIPAWMISIACNGSYLFLFVRFYTKTYTPPSS</sequence>